<gene>
    <name evidence="7" type="ORF">SD71_18065</name>
</gene>
<dbReference type="PANTHER" id="PTHR30482:SF17">
    <property type="entry name" value="ABC TRANSPORTER ATP-BINDING PROTEIN"/>
    <property type="match status" value="1"/>
</dbReference>
<dbReference type="EMBL" id="JXAL01000027">
    <property type="protein sequence ID" value="KIL34673.1"/>
    <property type="molecule type" value="Genomic_DNA"/>
</dbReference>
<sequence>MNLLRLRWTILPVAVVLLLLSFPELNDSRSLLILLTKIFIYAVFAMSYDLLLGYTGIVSFGHAMFFGIGAYSVGIGMDVWKNSLGTLLLSVLIGVVAAAVVSYFVGILSLRLKSHFYAMLTLAFSGLFVVAAEKMRSVTNGADGFPFAVPEFFMDRTNFYYISFVFMIVVFLLLRRFTRSPVGKVLQAIRENEQRTQSLGYEVVHYKIIASVVAGVAAALSGSMYAITLRFVNTTVFTMDITIMALLMTIIGGVGTLYGGIIGAALIEYAHELLTSLAKVHPIFERWIIFFGLLYIIVVMIFPMGIVGTIKRWQTHRKAAALGKREGLPW</sequence>
<feature type="transmembrane region" description="Helical" evidence="6">
    <location>
        <begin position="114"/>
        <end position="132"/>
    </location>
</feature>
<name>A0ABR5A1Y7_9BACL</name>
<keyword evidence="5 6" id="KW-0472">Membrane</keyword>
<evidence type="ECO:0000313" key="7">
    <source>
        <dbReference type="EMBL" id="KIL34673.1"/>
    </source>
</evidence>
<organism evidence="7 8">
    <name type="scientific">Cohnella kolymensis</name>
    <dbReference type="NCBI Taxonomy" id="1590652"/>
    <lineage>
        <taxon>Bacteria</taxon>
        <taxon>Bacillati</taxon>
        <taxon>Bacillota</taxon>
        <taxon>Bacilli</taxon>
        <taxon>Bacillales</taxon>
        <taxon>Paenibacillaceae</taxon>
        <taxon>Cohnella</taxon>
    </lineage>
</organism>
<comment type="subcellular location">
    <subcellularLocation>
        <location evidence="1">Cell membrane</location>
        <topology evidence="1">Multi-pass membrane protein</topology>
    </subcellularLocation>
</comment>
<evidence type="ECO:0000256" key="6">
    <source>
        <dbReference type="SAM" id="Phobius"/>
    </source>
</evidence>
<feature type="transmembrane region" description="Helical" evidence="6">
    <location>
        <begin position="287"/>
        <end position="310"/>
    </location>
</feature>
<accession>A0ABR5A1Y7</accession>
<evidence type="ECO:0000313" key="8">
    <source>
        <dbReference type="Proteomes" id="UP000054526"/>
    </source>
</evidence>
<feature type="transmembrane region" description="Helical" evidence="6">
    <location>
        <begin position="30"/>
        <end position="48"/>
    </location>
</feature>
<keyword evidence="8" id="KW-1185">Reference proteome</keyword>
<feature type="transmembrane region" description="Helical" evidence="6">
    <location>
        <begin position="87"/>
        <end position="108"/>
    </location>
</feature>
<dbReference type="Proteomes" id="UP000054526">
    <property type="component" value="Unassembled WGS sequence"/>
</dbReference>
<dbReference type="CDD" id="cd06581">
    <property type="entry name" value="TM_PBP1_LivM_like"/>
    <property type="match status" value="1"/>
</dbReference>
<keyword evidence="3 6" id="KW-0812">Transmembrane</keyword>
<dbReference type="PANTHER" id="PTHR30482">
    <property type="entry name" value="HIGH-AFFINITY BRANCHED-CHAIN AMINO ACID TRANSPORT SYSTEM PERMEASE"/>
    <property type="match status" value="1"/>
</dbReference>
<proteinExistence type="predicted"/>
<evidence type="ECO:0000256" key="5">
    <source>
        <dbReference type="ARBA" id="ARBA00023136"/>
    </source>
</evidence>
<feature type="transmembrane region" description="Helical" evidence="6">
    <location>
        <begin position="241"/>
        <end position="267"/>
    </location>
</feature>
<feature type="transmembrane region" description="Helical" evidence="6">
    <location>
        <begin position="208"/>
        <end position="229"/>
    </location>
</feature>
<comment type="caution">
    <text evidence="7">The sequence shown here is derived from an EMBL/GenBank/DDBJ whole genome shotgun (WGS) entry which is preliminary data.</text>
</comment>
<evidence type="ECO:0000256" key="2">
    <source>
        <dbReference type="ARBA" id="ARBA00022475"/>
    </source>
</evidence>
<dbReference type="InterPro" id="IPR001851">
    <property type="entry name" value="ABC_transp_permease"/>
</dbReference>
<protein>
    <submittedName>
        <fullName evidence="7">Branched-chain amino acid ABC transporter permease</fullName>
    </submittedName>
</protein>
<feature type="transmembrane region" description="Helical" evidence="6">
    <location>
        <begin position="6"/>
        <end position="23"/>
    </location>
</feature>
<dbReference type="InterPro" id="IPR043428">
    <property type="entry name" value="LivM-like"/>
</dbReference>
<evidence type="ECO:0000256" key="4">
    <source>
        <dbReference type="ARBA" id="ARBA00022989"/>
    </source>
</evidence>
<feature type="transmembrane region" description="Helical" evidence="6">
    <location>
        <begin position="54"/>
        <end position="75"/>
    </location>
</feature>
<keyword evidence="2" id="KW-1003">Cell membrane</keyword>
<dbReference type="Pfam" id="PF02653">
    <property type="entry name" value="BPD_transp_2"/>
    <property type="match status" value="1"/>
</dbReference>
<keyword evidence="4 6" id="KW-1133">Transmembrane helix</keyword>
<feature type="transmembrane region" description="Helical" evidence="6">
    <location>
        <begin position="159"/>
        <end position="177"/>
    </location>
</feature>
<reference evidence="7 8" key="1">
    <citation type="submission" date="2014-12" db="EMBL/GenBank/DDBJ databases">
        <title>Draft genome sequence of Cohnella kolymensis strain B-2846.</title>
        <authorList>
            <person name="Karlyshev A.V."/>
            <person name="Kudryashova E.B."/>
        </authorList>
    </citation>
    <scope>NUCLEOTIDE SEQUENCE [LARGE SCALE GENOMIC DNA]</scope>
    <source>
        <strain evidence="7 8">VKM B-2846</strain>
    </source>
</reference>
<evidence type="ECO:0000256" key="1">
    <source>
        <dbReference type="ARBA" id="ARBA00004651"/>
    </source>
</evidence>
<dbReference type="RefSeq" id="WP_041066358.1">
    <property type="nucleotide sequence ID" value="NZ_JXAL01000027.1"/>
</dbReference>
<evidence type="ECO:0000256" key="3">
    <source>
        <dbReference type="ARBA" id="ARBA00022692"/>
    </source>
</evidence>